<evidence type="ECO:0000256" key="4">
    <source>
        <dbReference type="ARBA" id="ARBA00022679"/>
    </source>
</evidence>
<dbReference type="PANTHER" id="PTHR45008:SF1">
    <property type="entry name" value="PTS SYSTEM GLUCOSE-SPECIFIC EIIA COMPONENT"/>
    <property type="match status" value="1"/>
</dbReference>
<accession>A0A975DHP9</accession>
<dbReference type="GO" id="GO:0016301">
    <property type="term" value="F:kinase activity"/>
    <property type="evidence" value="ECO:0007669"/>
    <property type="project" value="UniProtKB-KW"/>
</dbReference>
<evidence type="ECO:0000256" key="10">
    <source>
        <dbReference type="ARBA" id="ARBA00042873"/>
    </source>
</evidence>
<dbReference type="AlphaFoldDB" id="A0A975DHP9"/>
<keyword evidence="2" id="KW-0813">Transport</keyword>
<keyword evidence="5" id="KW-0598">Phosphotransferase system</keyword>
<gene>
    <name evidence="12" type="ORF">J5O05_02065</name>
</gene>
<sequence length="135" mass="15035">MNTHPDPIFSSGILGKGICVELSHEIVVAPFDGAILAIKQGGLEWVLESFDGHKVLIHLSLPWHLQTPEYLKLIHTQSSAMRRGDSLVRLALPVDTKALATYVVLNENRKLRYYTPLKQVKAGIDPLITIAEEQK</sequence>
<dbReference type="Gene3D" id="2.70.70.10">
    <property type="entry name" value="Glucose Permease (Domain IIA)"/>
    <property type="match status" value="1"/>
</dbReference>
<evidence type="ECO:0000256" key="6">
    <source>
        <dbReference type="ARBA" id="ARBA00022777"/>
    </source>
</evidence>
<keyword evidence="13" id="KW-1185">Reference proteome</keyword>
<comment type="subcellular location">
    <subcellularLocation>
        <location evidence="1">Cytoplasm</location>
    </subcellularLocation>
</comment>
<dbReference type="GO" id="GO:0009401">
    <property type="term" value="P:phosphoenolpyruvate-dependent sugar phosphotransferase system"/>
    <property type="evidence" value="ECO:0007669"/>
    <property type="project" value="UniProtKB-KW"/>
</dbReference>
<evidence type="ECO:0000256" key="2">
    <source>
        <dbReference type="ARBA" id="ARBA00022448"/>
    </source>
</evidence>
<dbReference type="GO" id="GO:0005737">
    <property type="term" value="C:cytoplasm"/>
    <property type="evidence" value="ECO:0007669"/>
    <property type="project" value="UniProtKB-SubCell"/>
</dbReference>
<dbReference type="PANTHER" id="PTHR45008">
    <property type="entry name" value="PTS SYSTEM GLUCOSE-SPECIFIC EIIA COMPONENT"/>
    <property type="match status" value="1"/>
</dbReference>
<keyword evidence="6" id="KW-0418">Kinase</keyword>
<dbReference type="EMBL" id="CP072133">
    <property type="protein sequence ID" value="QTH71764.1"/>
    <property type="molecule type" value="Genomic_DNA"/>
</dbReference>
<dbReference type="Pfam" id="PF00358">
    <property type="entry name" value="PTS_EIIA_1"/>
    <property type="match status" value="1"/>
</dbReference>
<evidence type="ECO:0000256" key="3">
    <source>
        <dbReference type="ARBA" id="ARBA00022597"/>
    </source>
</evidence>
<evidence type="ECO:0000256" key="1">
    <source>
        <dbReference type="ARBA" id="ARBA00004496"/>
    </source>
</evidence>
<feature type="domain" description="PTS EIIA type-1" evidence="11">
    <location>
        <begin position="3"/>
        <end position="93"/>
    </location>
</feature>
<keyword evidence="4" id="KW-0808">Transferase</keyword>
<dbReference type="Proteomes" id="UP000664904">
    <property type="component" value="Chromosome"/>
</dbReference>
<protein>
    <recommendedName>
        <fullName evidence="7">PTS system glucose-specific EIIA component</fullName>
    </recommendedName>
    <alternativeName>
        <fullName evidence="10">EIIA-Glc</fullName>
    </alternativeName>
    <alternativeName>
        <fullName evidence="9">EIII-Glc</fullName>
    </alternativeName>
    <alternativeName>
        <fullName evidence="8">Glucose-specific phosphotransferase enzyme IIA component</fullName>
    </alternativeName>
</protein>
<dbReference type="InterPro" id="IPR050890">
    <property type="entry name" value="PTS_EIIA_component"/>
</dbReference>
<proteinExistence type="predicted"/>
<name>A0A975DHP9_9GAMM</name>
<evidence type="ECO:0000313" key="13">
    <source>
        <dbReference type="Proteomes" id="UP000664904"/>
    </source>
</evidence>
<dbReference type="SUPFAM" id="SSF51261">
    <property type="entry name" value="Duplicated hybrid motif"/>
    <property type="match status" value="1"/>
</dbReference>
<evidence type="ECO:0000256" key="5">
    <source>
        <dbReference type="ARBA" id="ARBA00022683"/>
    </source>
</evidence>
<evidence type="ECO:0000259" key="11">
    <source>
        <dbReference type="Pfam" id="PF00358"/>
    </source>
</evidence>
<reference evidence="12" key="1">
    <citation type="submission" date="2021-03" db="EMBL/GenBank/DDBJ databases">
        <title>Complete Genome of Pseudoalteromonas xiamenensis STKMTI.2, a new potential marine bacterium producing anti-Vibrio compounds.</title>
        <authorList>
            <person name="Handayani D.P."/>
            <person name="Isnansetyo A."/>
            <person name="Istiqomah I."/>
            <person name="Jumina J."/>
        </authorList>
    </citation>
    <scope>NUCLEOTIDE SEQUENCE</scope>
    <source>
        <strain evidence="12">STKMTI.2</strain>
    </source>
</reference>
<organism evidence="12 13">
    <name type="scientific">Pseudoalteromonas xiamenensis</name>
    <dbReference type="NCBI Taxonomy" id="882626"/>
    <lineage>
        <taxon>Bacteria</taxon>
        <taxon>Pseudomonadati</taxon>
        <taxon>Pseudomonadota</taxon>
        <taxon>Gammaproteobacteria</taxon>
        <taxon>Alteromonadales</taxon>
        <taxon>Pseudoalteromonadaceae</taxon>
        <taxon>Pseudoalteromonas</taxon>
    </lineage>
</organism>
<dbReference type="KEGG" id="pxi:J5O05_02065"/>
<evidence type="ECO:0000256" key="9">
    <source>
        <dbReference type="ARBA" id="ARBA00042526"/>
    </source>
</evidence>
<dbReference type="InterPro" id="IPR001127">
    <property type="entry name" value="PTS_EIIA_1_perm"/>
</dbReference>
<keyword evidence="3 12" id="KW-0762">Sugar transport</keyword>
<evidence type="ECO:0000313" key="12">
    <source>
        <dbReference type="EMBL" id="QTH71764.1"/>
    </source>
</evidence>
<evidence type="ECO:0000256" key="7">
    <source>
        <dbReference type="ARBA" id="ARBA00039163"/>
    </source>
</evidence>
<evidence type="ECO:0000256" key="8">
    <source>
        <dbReference type="ARBA" id="ARBA00042296"/>
    </source>
</evidence>
<dbReference type="InterPro" id="IPR011055">
    <property type="entry name" value="Dup_hybrid_motif"/>
</dbReference>